<dbReference type="Gene3D" id="3.30.700.10">
    <property type="entry name" value="Glycoprotein, Type 4 Pilin"/>
    <property type="match status" value="1"/>
</dbReference>
<dbReference type="GO" id="GO:0015627">
    <property type="term" value="C:type II protein secretion system complex"/>
    <property type="evidence" value="ECO:0007669"/>
    <property type="project" value="InterPro"/>
</dbReference>
<sequence>MKRIFTLIELLVVIAIIAILAGILLPALNQARDKARAVTCKNNLKQCSMSATMYRNDNREILPAVYYAKKIASGKRLWGHSLCGRYEDAVIGTQYLDWKLLTCPVTDLTATGSGLTGYGYFVYWEGDSANLQKRIELCGPGNSGGSYGSKTKYSYVLFSKLKRPSATIELIDSGYDFTVSNGARVSSSYIGPATSGADGAAKLWHAGRANAAHYDGHVSDYTRDGLAQMPNGVEKCITASGAPQTLSPSFQ</sequence>
<dbReference type="RefSeq" id="WP_116884354.1">
    <property type="nucleotide sequence ID" value="NZ_JBNPME010000003.1"/>
</dbReference>
<protein>
    <submittedName>
        <fullName evidence="3">Prepilin-type N-terminal cleavage/methylation domain-containing protein/prepilin-type processing-associated H-X9-DG protein</fullName>
    </submittedName>
</protein>
<dbReference type="Proteomes" id="UP000245959">
    <property type="component" value="Unassembled WGS sequence"/>
</dbReference>
<comment type="caution">
    <text evidence="3">The sequence shown here is derived from an EMBL/GenBank/DDBJ whole genome shotgun (WGS) entry which is preliminary data.</text>
</comment>
<reference evidence="3 4" key="1">
    <citation type="submission" date="2018-04" db="EMBL/GenBank/DDBJ databases">
        <title>Genomic Encyclopedia of Type Strains, Phase IV (KMG-IV): sequencing the most valuable type-strain genomes for metagenomic binning, comparative biology and taxonomic classification.</title>
        <authorList>
            <person name="Goeker M."/>
        </authorList>
    </citation>
    <scope>NUCLEOTIDE SEQUENCE [LARGE SCALE GENOMIC DNA]</scope>
    <source>
        <strain evidence="3 4">DSM 14823</strain>
    </source>
</reference>
<dbReference type="SUPFAM" id="SSF54523">
    <property type="entry name" value="Pili subunits"/>
    <property type="match status" value="1"/>
</dbReference>
<keyword evidence="2" id="KW-1133">Transmembrane helix</keyword>
<dbReference type="GO" id="GO:0015628">
    <property type="term" value="P:protein secretion by the type II secretion system"/>
    <property type="evidence" value="ECO:0007669"/>
    <property type="project" value="InterPro"/>
</dbReference>
<dbReference type="InterPro" id="IPR000983">
    <property type="entry name" value="Bac_GSPG_pilin"/>
</dbReference>
<evidence type="ECO:0000256" key="2">
    <source>
        <dbReference type="SAM" id="Phobius"/>
    </source>
</evidence>
<dbReference type="GeneID" id="78295653"/>
<dbReference type="PRINTS" id="PR00813">
    <property type="entry name" value="BCTERIALGSPG"/>
</dbReference>
<feature type="transmembrane region" description="Helical" evidence="2">
    <location>
        <begin position="7"/>
        <end position="28"/>
    </location>
</feature>
<name>A0A2U1AV43_9BACT</name>
<dbReference type="InterPro" id="IPR045584">
    <property type="entry name" value="Pilin-like"/>
</dbReference>
<accession>A0A2U1AV43</accession>
<evidence type="ECO:0000313" key="4">
    <source>
        <dbReference type="Proteomes" id="UP000245959"/>
    </source>
</evidence>
<proteinExistence type="predicted"/>
<gene>
    <name evidence="3" type="ORF">C8D82_11713</name>
</gene>
<organism evidence="3 4">
    <name type="scientific">Victivallis vadensis</name>
    <dbReference type="NCBI Taxonomy" id="172901"/>
    <lineage>
        <taxon>Bacteria</taxon>
        <taxon>Pseudomonadati</taxon>
        <taxon>Lentisphaerota</taxon>
        <taxon>Lentisphaeria</taxon>
        <taxon>Victivallales</taxon>
        <taxon>Victivallaceae</taxon>
        <taxon>Victivallis</taxon>
    </lineage>
</organism>
<dbReference type="Pfam" id="PF07963">
    <property type="entry name" value="N_methyl"/>
    <property type="match status" value="1"/>
</dbReference>
<evidence type="ECO:0000313" key="3">
    <source>
        <dbReference type="EMBL" id="PVY40294.1"/>
    </source>
</evidence>
<keyword evidence="2" id="KW-0812">Transmembrane</keyword>
<evidence type="ECO:0000256" key="1">
    <source>
        <dbReference type="ARBA" id="ARBA00022481"/>
    </source>
</evidence>
<dbReference type="NCBIfam" id="TIGR02532">
    <property type="entry name" value="IV_pilin_GFxxxE"/>
    <property type="match status" value="1"/>
</dbReference>
<keyword evidence="1" id="KW-0488">Methylation</keyword>
<dbReference type="PANTHER" id="PTHR30093">
    <property type="entry name" value="GENERAL SECRETION PATHWAY PROTEIN G"/>
    <property type="match status" value="1"/>
</dbReference>
<keyword evidence="2" id="KW-0472">Membrane</keyword>
<keyword evidence="4" id="KW-1185">Reference proteome</keyword>
<dbReference type="AlphaFoldDB" id="A0A2U1AV43"/>
<dbReference type="EMBL" id="QEKH01000017">
    <property type="protein sequence ID" value="PVY40294.1"/>
    <property type="molecule type" value="Genomic_DNA"/>
</dbReference>
<dbReference type="InterPro" id="IPR012902">
    <property type="entry name" value="N_methyl_site"/>
</dbReference>